<sequence>MCPTSAQTSHSPSPGSSQRPRACSVVATNQRAASANAPRVAQAPGGPEEDLDGDFRFGGWQAPHMDELIGESVSAGIETMDALLLGRRTYEIFAAYWPHHRADVGIQLNAVPKYVASRGNPELSWEGSSLLGPDLVAEVTALRDRHESTHVIGSINFVQTLLAERLFDVLTLWVYPVVLGEGKKVFPDGARASGLRLLEPPVAGSSGAVQRRYAPTGADPATGTVEDPES</sequence>
<feature type="region of interest" description="Disordered" evidence="1">
    <location>
        <begin position="201"/>
        <end position="230"/>
    </location>
</feature>
<dbReference type="AlphaFoldDB" id="A0A2A9EEF9"/>
<dbReference type="GO" id="GO:0008703">
    <property type="term" value="F:5-amino-6-(5-phosphoribosylamino)uracil reductase activity"/>
    <property type="evidence" value="ECO:0007669"/>
    <property type="project" value="InterPro"/>
</dbReference>
<dbReference type="EMBL" id="PDJH01000001">
    <property type="protein sequence ID" value="PFG37193.1"/>
    <property type="molecule type" value="Genomic_DNA"/>
</dbReference>
<protein>
    <submittedName>
        <fullName evidence="3">Dihydrofolate reductase</fullName>
    </submittedName>
</protein>
<dbReference type="Gene3D" id="3.40.430.10">
    <property type="entry name" value="Dihydrofolate Reductase, subunit A"/>
    <property type="match status" value="1"/>
</dbReference>
<feature type="region of interest" description="Disordered" evidence="1">
    <location>
        <begin position="1"/>
        <end position="54"/>
    </location>
</feature>
<dbReference type="Proteomes" id="UP000221394">
    <property type="component" value="Unassembled WGS sequence"/>
</dbReference>
<evidence type="ECO:0000259" key="2">
    <source>
        <dbReference type="Pfam" id="PF01872"/>
    </source>
</evidence>
<organism evidence="3 4">
    <name type="scientific">Flavimobilis soli</name>
    <dbReference type="NCBI Taxonomy" id="442709"/>
    <lineage>
        <taxon>Bacteria</taxon>
        <taxon>Bacillati</taxon>
        <taxon>Actinomycetota</taxon>
        <taxon>Actinomycetes</taxon>
        <taxon>Micrococcales</taxon>
        <taxon>Jonesiaceae</taxon>
        <taxon>Flavimobilis</taxon>
    </lineage>
</organism>
<dbReference type="SUPFAM" id="SSF53597">
    <property type="entry name" value="Dihydrofolate reductase-like"/>
    <property type="match status" value="1"/>
</dbReference>
<gene>
    <name evidence="3" type="ORF">ATL41_1946</name>
</gene>
<evidence type="ECO:0000313" key="4">
    <source>
        <dbReference type="Proteomes" id="UP000221394"/>
    </source>
</evidence>
<dbReference type="InterPro" id="IPR002734">
    <property type="entry name" value="RibDG_C"/>
</dbReference>
<comment type="caution">
    <text evidence="3">The sequence shown here is derived from an EMBL/GenBank/DDBJ whole genome shotgun (WGS) entry which is preliminary data.</text>
</comment>
<evidence type="ECO:0000256" key="1">
    <source>
        <dbReference type="SAM" id="MobiDB-lite"/>
    </source>
</evidence>
<dbReference type="InterPro" id="IPR024072">
    <property type="entry name" value="DHFR-like_dom_sf"/>
</dbReference>
<proteinExistence type="predicted"/>
<evidence type="ECO:0000313" key="3">
    <source>
        <dbReference type="EMBL" id="PFG37193.1"/>
    </source>
</evidence>
<feature type="compositionally biased region" description="Polar residues" evidence="1">
    <location>
        <begin position="1"/>
        <end position="19"/>
    </location>
</feature>
<name>A0A2A9EEF9_9MICO</name>
<keyword evidence="4" id="KW-1185">Reference proteome</keyword>
<dbReference type="Pfam" id="PF01872">
    <property type="entry name" value="RibD_C"/>
    <property type="match status" value="1"/>
</dbReference>
<accession>A0A2A9EEF9</accession>
<feature type="domain" description="Bacterial bifunctional deaminase-reductase C-terminal" evidence="2">
    <location>
        <begin position="69"/>
        <end position="192"/>
    </location>
</feature>
<reference evidence="3 4" key="1">
    <citation type="submission" date="2017-10" db="EMBL/GenBank/DDBJ databases">
        <title>Sequencing the genomes of 1000 actinobacteria strains.</title>
        <authorList>
            <person name="Klenk H.-P."/>
        </authorList>
    </citation>
    <scope>NUCLEOTIDE SEQUENCE [LARGE SCALE GENOMIC DNA]</scope>
    <source>
        <strain evidence="3 4">DSM 21574</strain>
    </source>
</reference>
<dbReference type="GO" id="GO:0009231">
    <property type="term" value="P:riboflavin biosynthetic process"/>
    <property type="evidence" value="ECO:0007669"/>
    <property type="project" value="InterPro"/>
</dbReference>